<dbReference type="EMBL" id="CAXAMN010003025">
    <property type="protein sequence ID" value="CAK9002509.1"/>
    <property type="molecule type" value="Genomic_DNA"/>
</dbReference>
<organism evidence="2 3">
    <name type="scientific">Durusdinium trenchii</name>
    <dbReference type="NCBI Taxonomy" id="1381693"/>
    <lineage>
        <taxon>Eukaryota</taxon>
        <taxon>Sar</taxon>
        <taxon>Alveolata</taxon>
        <taxon>Dinophyceae</taxon>
        <taxon>Suessiales</taxon>
        <taxon>Symbiodiniaceae</taxon>
        <taxon>Durusdinium</taxon>
    </lineage>
</organism>
<feature type="compositionally biased region" description="Basic and acidic residues" evidence="1">
    <location>
        <begin position="595"/>
        <end position="606"/>
    </location>
</feature>
<dbReference type="Proteomes" id="UP001642484">
    <property type="component" value="Unassembled WGS sequence"/>
</dbReference>
<feature type="compositionally biased region" description="Basic residues" evidence="1">
    <location>
        <begin position="40"/>
        <end position="49"/>
    </location>
</feature>
<feature type="compositionally biased region" description="Basic and acidic residues" evidence="1">
    <location>
        <begin position="50"/>
        <end position="165"/>
    </location>
</feature>
<keyword evidence="3" id="KW-1185">Reference proteome</keyword>
<comment type="caution">
    <text evidence="2">The sequence shown here is derived from an EMBL/GenBank/DDBJ whole genome shotgun (WGS) entry which is preliminary data.</text>
</comment>
<evidence type="ECO:0000313" key="2">
    <source>
        <dbReference type="EMBL" id="CAK9002509.1"/>
    </source>
</evidence>
<proteinExistence type="predicted"/>
<feature type="compositionally biased region" description="Acidic residues" evidence="1">
    <location>
        <begin position="270"/>
        <end position="325"/>
    </location>
</feature>
<name>A0ABP0IIS9_9DINO</name>
<evidence type="ECO:0000313" key="3">
    <source>
        <dbReference type="Proteomes" id="UP001642484"/>
    </source>
</evidence>
<feature type="compositionally biased region" description="Basic and acidic residues" evidence="1">
    <location>
        <begin position="1"/>
        <end position="39"/>
    </location>
</feature>
<feature type="compositionally biased region" description="Basic and acidic residues" evidence="1">
    <location>
        <begin position="405"/>
        <end position="419"/>
    </location>
</feature>
<sequence>MKGSEKKGTKSNDGHKDDKKRKADKIKADVLKVAEEANRQKAKTAKGSKKVSDGNTKTEDKKKAKEKAMAEEQQTKHKDPQEPQETKEEKPKKEEAKKEVSKSTKEEKMAHKKKDSDKKTKTKQDETAKTKEAKKEKKTEEKNKDGSKKQKKDDGEQKERLKRLQEAALRCSVPAPSTPPRKRHRMKSPASSLGTVQTDASSEHYAEKQAKAMEALGDKLEDAALLASVRAELDATDMLGLLDDLKDHAKAPSTSAENKLCKRAAKQLEQESEEEGEGEEKEKDASDEESQDGSEASEEDEEVEAEADEQDDKSEEEEEEEEEEGEGQKDADEAKEDEDEDEEDGSDKDENAEDSEEDEASDAETEGTASEDEDDQEDGEQEEEDEEKRKKGELAESIAATADKSTTRKKEWDRFDRQTKGGAFPTALMPFLRKKKADLFGLWLDHEGDWDKVVVEVDRLQSTTNLNRKQWTAIQAKDLQKSMLEDRFKELIKKRQEQGLYYADEDWPEDPQETWYYMPTGRVIRQEDSTSETLKMSATQKVGTELQAALTGEDGPLQSGALPAIRAASEQGAKHLYSALDDEGKSIVKPKKPKKEKEEGEEVKPKTPLELGRDLVPAVLDEATKARTKGIQLKGMEFADQLSKQLLDHGSAMEGCYSDLKSAVEATSPNLDKIKALISKVQIKRDGFKKAEASAAGMMKGGAGKKSGKSAKAKVDTDEDPRECVANVLLPHEVFGALYARDPDQVREGVNKTIAEVTAWSLHYAALGRYPDRGFYGEAFEKNSYRESLCGNRIAGNFKLTYFAFKADLKARHQCHLLSDYYLCKKMCDRCKAIQPMTSAPHPMTYKNMADNAPYVTTCKDHGEYLRTARRITPWIAVEGFQFETISFDVMHLIFLGVARNHVPSVLKLLKTFGYHYSPAESDEKFLQRVSLEMKQDCKDHGFPVQILSPSFLCVWNLCALVLFLARSPT</sequence>
<accession>A0ABP0IIS9</accession>
<feature type="compositionally biased region" description="Acidic residues" evidence="1">
    <location>
        <begin position="333"/>
        <end position="386"/>
    </location>
</feature>
<feature type="compositionally biased region" description="Polar residues" evidence="1">
    <location>
        <begin position="189"/>
        <end position="200"/>
    </location>
</feature>
<feature type="region of interest" description="Disordered" evidence="1">
    <location>
        <begin position="581"/>
        <end position="606"/>
    </location>
</feature>
<reference evidence="2 3" key="1">
    <citation type="submission" date="2024-02" db="EMBL/GenBank/DDBJ databases">
        <authorList>
            <person name="Chen Y."/>
            <person name="Shah S."/>
            <person name="Dougan E. K."/>
            <person name="Thang M."/>
            <person name="Chan C."/>
        </authorList>
    </citation>
    <scope>NUCLEOTIDE SEQUENCE [LARGE SCALE GENOMIC DNA]</scope>
</reference>
<feature type="region of interest" description="Disordered" evidence="1">
    <location>
        <begin position="1"/>
        <end position="205"/>
    </location>
</feature>
<evidence type="ECO:0000256" key="1">
    <source>
        <dbReference type="SAM" id="MobiDB-lite"/>
    </source>
</evidence>
<gene>
    <name evidence="2" type="ORF">CCMP2556_LOCUS6884</name>
</gene>
<feature type="region of interest" description="Disordered" evidence="1">
    <location>
        <begin position="249"/>
        <end position="421"/>
    </location>
</feature>
<protein>
    <submittedName>
        <fullName evidence="2">Uncharacterized protein</fullName>
    </submittedName>
</protein>